<dbReference type="PRINTS" id="PR00598">
    <property type="entry name" value="HTHMARR"/>
</dbReference>
<accession>A0A4R6VTK7</accession>
<evidence type="ECO:0000313" key="6">
    <source>
        <dbReference type="Proteomes" id="UP000295391"/>
    </source>
</evidence>
<keyword evidence="2 5" id="KW-0238">DNA-binding</keyword>
<dbReference type="Proteomes" id="UP000295391">
    <property type="component" value="Unassembled WGS sequence"/>
</dbReference>
<keyword evidence="1" id="KW-0805">Transcription regulation</keyword>
<dbReference type="Gene3D" id="1.10.10.10">
    <property type="entry name" value="Winged helix-like DNA-binding domain superfamily/Winged helix DNA-binding domain"/>
    <property type="match status" value="1"/>
</dbReference>
<dbReference type="RefSeq" id="WP_133572028.1">
    <property type="nucleotide sequence ID" value="NZ_SNYR01000001.1"/>
</dbReference>
<dbReference type="OrthoDB" id="7427954at2"/>
<keyword evidence="6" id="KW-1185">Reference proteome</keyword>
<evidence type="ECO:0000256" key="1">
    <source>
        <dbReference type="ARBA" id="ARBA00023015"/>
    </source>
</evidence>
<dbReference type="Pfam" id="PF12802">
    <property type="entry name" value="MarR_2"/>
    <property type="match status" value="1"/>
</dbReference>
<dbReference type="EMBL" id="SNYR01000001">
    <property type="protein sequence ID" value="TDQ67409.1"/>
    <property type="molecule type" value="Genomic_DNA"/>
</dbReference>
<dbReference type="PANTHER" id="PTHR33164:SF64">
    <property type="entry name" value="TRANSCRIPTIONAL REGULATOR SLYA"/>
    <property type="match status" value="1"/>
</dbReference>
<dbReference type="InterPro" id="IPR036388">
    <property type="entry name" value="WH-like_DNA-bd_sf"/>
</dbReference>
<dbReference type="InterPro" id="IPR000835">
    <property type="entry name" value="HTH_MarR-typ"/>
</dbReference>
<dbReference type="GO" id="GO:0003700">
    <property type="term" value="F:DNA-binding transcription factor activity"/>
    <property type="evidence" value="ECO:0007669"/>
    <property type="project" value="InterPro"/>
</dbReference>
<dbReference type="PANTHER" id="PTHR33164">
    <property type="entry name" value="TRANSCRIPTIONAL REGULATOR, MARR FAMILY"/>
    <property type="match status" value="1"/>
</dbReference>
<protein>
    <submittedName>
        <fullName evidence="5">DNA-binding MarR family transcriptional regulator</fullName>
    </submittedName>
</protein>
<name>A0A4R6VTK7_9HYPH</name>
<keyword evidence="3" id="KW-0804">Transcription</keyword>
<dbReference type="GO" id="GO:0006950">
    <property type="term" value="P:response to stress"/>
    <property type="evidence" value="ECO:0007669"/>
    <property type="project" value="TreeGrafter"/>
</dbReference>
<dbReference type="SMART" id="SM00347">
    <property type="entry name" value="HTH_MARR"/>
    <property type="match status" value="1"/>
</dbReference>
<evidence type="ECO:0000256" key="3">
    <source>
        <dbReference type="ARBA" id="ARBA00023163"/>
    </source>
</evidence>
<evidence type="ECO:0000259" key="4">
    <source>
        <dbReference type="PROSITE" id="PS50995"/>
    </source>
</evidence>
<dbReference type="InterPro" id="IPR023187">
    <property type="entry name" value="Tscrpt_reg_MarR-type_CS"/>
</dbReference>
<dbReference type="PROSITE" id="PS01117">
    <property type="entry name" value="HTH_MARR_1"/>
    <property type="match status" value="1"/>
</dbReference>
<feature type="domain" description="HTH marR-type" evidence="4">
    <location>
        <begin position="11"/>
        <end position="142"/>
    </location>
</feature>
<sequence>MSNSAVQIKPPKSIGRLVSHGSARVQQLANKMLAPHDLTLQQWVVLSALWQQNGLSVGDVCKFTNNALPAMSRLTDRMAKAGWLEKRTDAKDGRAALLYLTEKAEAKRDLATLYLQINDILLEGMSEKEQELLFDLLQRLQNNAARQISSESLC</sequence>
<gene>
    <name evidence="5" type="ORF">ATL17_1422</name>
</gene>
<proteinExistence type="predicted"/>
<dbReference type="InterPro" id="IPR039422">
    <property type="entry name" value="MarR/SlyA-like"/>
</dbReference>
<dbReference type="InterPro" id="IPR036390">
    <property type="entry name" value="WH_DNA-bd_sf"/>
</dbReference>
<dbReference type="PROSITE" id="PS50995">
    <property type="entry name" value="HTH_MARR_2"/>
    <property type="match status" value="1"/>
</dbReference>
<dbReference type="AlphaFoldDB" id="A0A4R6VTK7"/>
<evidence type="ECO:0000313" key="5">
    <source>
        <dbReference type="EMBL" id="TDQ67409.1"/>
    </source>
</evidence>
<comment type="caution">
    <text evidence="5">The sequence shown here is derived from an EMBL/GenBank/DDBJ whole genome shotgun (WGS) entry which is preliminary data.</text>
</comment>
<reference evidence="5 6" key="1">
    <citation type="submission" date="2019-03" db="EMBL/GenBank/DDBJ databases">
        <title>Genomic Encyclopedia of Type Strains, Phase III (KMG-III): the genomes of soil and plant-associated and newly described type strains.</title>
        <authorList>
            <person name="Whitman W."/>
        </authorList>
    </citation>
    <scope>NUCLEOTIDE SEQUENCE [LARGE SCALE GENOMIC DNA]</scope>
    <source>
        <strain evidence="5 6">CGMCC 1.7002</strain>
    </source>
</reference>
<evidence type="ECO:0000256" key="2">
    <source>
        <dbReference type="ARBA" id="ARBA00023125"/>
    </source>
</evidence>
<dbReference type="GO" id="GO:0003677">
    <property type="term" value="F:DNA binding"/>
    <property type="evidence" value="ECO:0007669"/>
    <property type="project" value="UniProtKB-KW"/>
</dbReference>
<organism evidence="5 6">
    <name type="scientific">Maritalea mobilis</name>
    <dbReference type="NCBI Taxonomy" id="483324"/>
    <lineage>
        <taxon>Bacteria</taxon>
        <taxon>Pseudomonadati</taxon>
        <taxon>Pseudomonadota</taxon>
        <taxon>Alphaproteobacteria</taxon>
        <taxon>Hyphomicrobiales</taxon>
        <taxon>Devosiaceae</taxon>
        <taxon>Maritalea</taxon>
    </lineage>
</organism>
<dbReference type="SUPFAM" id="SSF46785">
    <property type="entry name" value="Winged helix' DNA-binding domain"/>
    <property type="match status" value="1"/>
</dbReference>